<reference evidence="1 3" key="1">
    <citation type="submission" date="2018-06" db="EMBL/GenBank/DDBJ databases">
        <title>Genomic Encyclopedia of Archaeal and Bacterial Type Strains, Phase II (KMG-II): from individual species to whole genera.</title>
        <authorList>
            <person name="Goeker M."/>
        </authorList>
    </citation>
    <scope>NUCLEOTIDE SEQUENCE [LARGE SCALE GENOMIC DNA]</scope>
    <source>
        <strain evidence="1 3">DSM 22686</strain>
    </source>
</reference>
<accession>A0A2W7RWS7</accession>
<reference evidence="2 4" key="2">
    <citation type="submission" date="2019-08" db="EMBL/GenBank/DDBJ databases">
        <title>Genome of Algoriphagus ratkowskyi IC026.</title>
        <authorList>
            <person name="Bowman J.P."/>
        </authorList>
    </citation>
    <scope>NUCLEOTIDE SEQUENCE [LARGE SCALE GENOMIC DNA]</scope>
    <source>
        <strain evidence="2 4">IC026</strain>
    </source>
</reference>
<organism evidence="1 3">
    <name type="scientific">Algoriphagus ratkowskyi</name>
    <dbReference type="NCBI Taxonomy" id="57028"/>
    <lineage>
        <taxon>Bacteria</taxon>
        <taxon>Pseudomonadati</taxon>
        <taxon>Bacteroidota</taxon>
        <taxon>Cytophagia</taxon>
        <taxon>Cytophagales</taxon>
        <taxon>Cyclobacteriaceae</taxon>
        <taxon>Algoriphagus</taxon>
    </lineage>
</organism>
<gene>
    <name evidence="2" type="ORF">ESW18_00865</name>
    <name evidence="1" type="ORF">LV84_02493</name>
</gene>
<proteinExistence type="predicted"/>
<dbReference type="Proteomes" id="UP000321927">
    <property type="component" value="Unassembled WGS sequence"/>
</dbReference>
<sequence length="1076" mass="117863">MTLLQTLAKTSLKEKGIEGLGLTMPACTPKWIDVADIDPGLTLNEATLTLSGSSENWLAPLPGLFSKTNTSDRPIQFSLQKADGSMINSIGAVIQIFPQVILRLRRLIALKTETENTHTPLRAEGTTVRQVPAFIFIEGTAPTDLISTSIQAGEDSEISGTISFFDEQGFILHPLYVASMLNAILKFYPILSIEGSPENQLQTIIGLQTASKMIRVVEMNGLPYTGDQFEGITVRESSAALFDLDVYTGSDTELQGEIKRKAITTAADGDFPAELANKFLISNVCYGRMLAEVVVPKMSIPETDDPNWIHDFFTFQVMDLRNFLTGSPNIEFNGTKLEPKPYIRLNQNLTLLSDGNSILGHLNELFSDTPDESLLVAPTIDTKIPLPPNSIDSRWPSFPTIPASITPPADDVFFPTNFKSQVQSNSTAQFINHPAAGQPTEVLLTLRGIPSGAAVRVFNRDFDDDATVSRGDGKGGVCITEIVAEDGRTFNGELILKLSDPLGLLRPTGTTTVPTDPELIFDMMIIRQNPKTKRLFGALTIPITAPNVVDPTAPADNSFESVAKKGVCNSAILGLKNSFSGDFDFSDSTSTLNTILSFMGETNPRDAPRQPTMARREVLYATKKNDVWKGGISGGLLNASFHHAQQDLGSPGSPGGAENTVTGIQTSGQLAYDLARMAFRRTTSFYERFLPIRDDLWEQPDNPTALAASDSPTVSAGIFAGALLQTVSPNCETPELSISKIFLEDRIDDIPKNLDELIDLLVEFIDNLNLDLSGMPEPVGGALGNIETELKNLLNGLKDGDPLSESQNERFYNEVLRELSASIYGRRDSQWALEQAIGQARKSIYIESPGFNFTEGETPANYTVNLLAKLSARLAECPGLKLIICIPKHPDYSFAYNQWEKSEVKERYDYLQAVSGRQMVVFHPIGFPGRPSNISTQTVLIDDNWGMVGSGSFRRRGLTFDGSNDLVFTAFDRVHGKVNELKEFRKSILAQRIGVDLSNADDSRNQLLQDFGATFQLIREMLVVGGLGKIDRLWNGRTANIPYVEPTIHKDLANPEGLEFNALSASIFNMFSTLET</sequence>
<dbReference type="EMBL" id="VORV01000001">
    <property type="protein sequence ID" value="TXD79714.1"/>
    <property type="molecule type" value="Genomic_DNA"/>
</dbReference>
<name>A0A2W7RWS7_9BACT</name>
<keyword evidence="4" id="KW-1185">Reference proteome</keyword>
<evidence type="ECO:0008006" key="5">
    <source>
        <dbReference type="Google" id="ProtNLM"/>
    </source>
</evidence>
<dbReference type="Proteomes" id="UP000249115">
    <property type="component" value="Unassembled WGS sequence"/>
</dbReference>
<dbReference type="AlphaFoldDB" id="A0A2W7RWS7"/>
<dbReference type="OrthoDB" id="9814092at2"/>
<evidence type="ECO:0000313" key="4">
    <source>
        <dbReference type="Proteomes" id="UP000321927"/>
    </source>
</evidence>
<evidence type="ECO:0000313" key="2">
    <source>
        <dbReference type="EMBL" id="TXD79714.1"/>
    </source>
</evidence>
<comment type="caution">
    <text evidence="1">The sequence shown here is derived from an EMBL/GenBank/DDBJ whole genome shotgun (WGS) entry which is preliminary data.</text>
</comment>
<evidence type="ECO:0000313" key="1">
    <source>
        <dbReference type="EMBL" id="PZX55355.1"/>
    </source>
</evidence>
<dbReference type="SUPFAM" id="SSF56024">
    <property type="entry name" value="Phospholipase D/nuclease"/>
    <property type="match status" value="1"/>
</dbReference>
<protein>
    <recommendedName>
        <fullName evidence="5">PLD phosphodiesterase domain-containing protein</fullName>
    </recommendedName>
</protein>
<dbReference type="RefSeq" id="WP_086501935.1">
    <property type="nucleotide sequence ID" value="NZ_MSSV01000011.1"/>
</dbReference>
<evidence type="ECO:0000313" key="3">
    <source>
        <dbReference type="Proteomes" id="UP000249115"/>
    </source>
</evidence>
<dbReference type="EMBL" id="QKZU01000009">
    <property type="protein sequence ID" value="PZX55355.1"/>
    <property type="molecule type" value="Genomic_DNA"/>
</dbReference>